<dbReference type="SUPFAM" id="SSF51735">
    <property type="entry name" value="NAD(P)-binding Rossmann-fold domains"/>
    <property type="match status" value="1"/>
</dbReference>
<evidence type="ECO:0000259" key="3">
    <source>
        <dbReference type="Pfam" id="PF05368"/>
    </source>
</evidence>
<evidence type="ECO:0000313" key="5">
    <source>
        <dbReference type="Proteomes" id="UP000248817"/>
    </source>
</evidence>
<dbReference type="AlphaFoldDB" id="A0A2V5HXS7"/>
<evidence type="ECO:0000256" key="2">
    <source>
        <dbReference type="ARBA" id="ARBA00022857"/>
    </source>
</evidence>
<dbReference type="InterPro" id="IPR036291">
    <property type="entry name" value="NAD(P)-bd_dom_sf"/>
</dbReference>
<reference evidence="4 5" key="1">
    <citation type="submission" date="2018-02" db="EMBL/GenBank/DDBJ databases">
        <title>The genomes of Aspergillus section Nigri reveals drivers in fungal speciation.</title>
        <authorList>
            <consortium name="DOE Joint Genome Institute"/>
            <person name="Vesth T.C."/>
            <person name="Nybo J."/>
            <person name="Theobald S."/>
            <person name="Brandl J."/>
            <person name="Frisvad J.C."/>
            <person name="Nielsen K.F."/>
            <person name="Lyhne E.K."/>
            <person name="Kogle M.E."/>
            <person name="Kuo A."/>
            <person name="Riley R."/>
            <person name="Clum A."/>
            <person name="Nolan M."/>
            <person name="Lipzen A."/>
            <person name="Salamov A."/>
            <person name="Henrissat B."/>
            <person name="Wiebenga A."/>
            <person name="De vries R.P."/>
            <person name="Grigoriev I.V."/>
            <person name="Mortensen U.H."/>
            <person name="Andersen M.R."/>
            <person name="Baker S.E."/>
        </authorList>
    </citation>
    <scope>NUCLEOTIDE SEQUENCE [LARGE SCALE GENOMIC DNA]</scope>
    <source>
        <strain evidence="4 5">CBS 114.80</strain>
    </source>
</reference>
<dbReference type="Pfam" id="PF05368">
    <property type="entry name" value="NmrA"/>
    <property type="match status" value="1"/>
</dbReference>
<dbReference type="InterPro" id="IPR008030">
    <property type="entry name" value="NmrA-like"/>
</dbReference>
<dbReference type="Gene3D" id="3.90.25.10">
    <property type="entry name" value="UDP-galactose 4-epimerase, domain 1"/>
    <property type="match status" value="1"/>
</dbReference>
<dbReference type="InterPro" id="IPR051164">
    <property type="entry name" value="NmrA-like_oxidored"/>
</dbReference>
<proteinExistence type="inferred from homology"/>
<dbReference type="Proteomes" id="UP000248817">
    <property type="component" value="Unassembled WGS sequence"/>
</dbReference>
<gene>
    <name evidence="4" type="ORF">BP00DRAFT_429904</name>
</gene>
<name>A0A2V5HXS7_9EURO</name>
<feature type="domain" description="NmrA-like" evidence="3">
    <location>
        <begin position="1"/>
        <end position="270"/>
    </location>
</feature>
<accession>A0A2V5HXS7</accession>
<protein>
    <submittedName>
        <fullName evidence="4">NAD(P)-binding protein</fullName>
    </submittedName>
</protein>
<keyword evidence="2" id="KW-0521">NADP</keyword>
<evidence type="ECO:0000313" key="4">
    <source>
        <dbReference type="EMBL" id="PYI26904.1"/>
    </source>
</evidence>
<dbReference type="PANTHER" id="PTHR42748:SF28">
    <property type="entry name" value="NMRA-LIKE DOMAIN-CONTAINING PROTEIN"/>
    <property type="match status" value="1"/>
</dbReference>
<sequence length="325" mass="34734">MTKIITIIGATGTQGGSVVNALLSTPSTYTTIRAITRHPTSAAAQTLAAKGVQLIRADLHDPTSLQTALAGTHALFAVTNFFEALPTHGVDGAMALETQLGTNIATAAAATPTLEHFVWSTLPDSAANTAGAVVVPYYESKRRVDAFIAETLPGLWAKTTCLWVGWYSANMLLPCFLPMRVRGAADDGFLMLTNIDPATRVPLAGDERVNVGLFVKAVLEQPDRTLPGKVVAAITEYRALRDVVGAFGRAKGVKVRCVQVAREDYRALWPGLAELMDVSHYYFQVTDGRSFTVVGREEEVLGAEDLGVEGLVGLEEAFAGVSWLE</sequence>
<dbReference type="PANTHER" id="PTHR42748">
    <property type="entry name" value="NITROGEN METABOLITE REPRESSION PROTEIN NMRA FAMILY MEMBER"/>
    <property type="match status" value="1"/>
</dbReference>
<organism evidence="4 5">
    <name type="scientific">Aspergillus indologenus CBS 114.80</name>
    <dbReference type="NCBI Taxonomy" id="1450541"/>
    <lineage>
        <taxon>Eukaryota</taxon>
        <taxon>Fungi</taxon>
        <taxon>Dikarya</taxon>
        <taxon>Ascomycota</taxon>
        <taxon>Pezizomycotina</taxon>
        <taxon>Eurotiomycetes</taxon>
        <taxon>Eurotiomycetidae</taxon>
        <taxon>Eurotiales</taxon>
        <taxon>Aspergillaceae</taxon>
        <taxon>Aspergillus</taxon>
        <taxon>Aspergillus subgen. Circumdati</taxon>
    </lineage>
</organism>
<keyword evidence="5" id="KW-1185">Reference proteome</keyword>
<dbReference type="EMBL" id="KZ825583">
    <property type="protein sequence ID" value="PYI26904.1"/>
    <property type="molecule type" value="Genomic_DNA"/>
</dbReference>
<dbReference type="Gene3D" id="3.40.50.720">
    <property type="entry name" value="NAD(P)-binding Rossmann-like Domain"/>
    <property type="match status" value="1"/>
</dbReference>
<comment type="similarity">
    <text evidence="1">Belongs to the NmrA-type oxidoreductase family.</text>
</comment>
<evidence type="ECO:0000256" key="1">
    <source>
        <dbReference type="ARBA" id="ARBA00006328"/>
    </source>
</evidence>
<dbReference type="GO" id="GO:0005634">
    <property type="term" value="C:nucleus"/>
    <property type="evidence" value="ECO:0007669"/>
    <property type="project" value="TreeGrafter"/>
</dbReference>